<gene>
    <name evidence="1" type="ORF">KC909_05445</name>
</gene>
<accession>A0A955L6H7</accession>
<sequence>MSVPEIPGITGIAAMYWENYQNKVLPVDFADYQQRILALDFEPLAQEVAHNLSGAGVTMNEDLGCEHSV</sequence>
<proteinExistence type="predicted"/>
<protein>
    <submittedName>
        <fullName evidence="1">Uncharacterized protein</fullName>
    </submittedName>
</protein>
<feature type="non-terminal residue" evidence="1">
    <location>
        <position position="69"/>
    </location>
</feature>
<name>A0A955L6H7_9BACT</name>
<evidence type="ECO:0000313" key="2">
    <source>
        <dbReference type="Proteomes" id="UP000783287"/>
    </source>
</evidence>
<evidence type="ECO:0000313" key="1">
    <source>
        <dbReference type="EMBL" id="MCA9383784.1"/>
    </source>
</evidence>
<reference evidence="1" key="1">
    <citation type="submission" date="2020-04" db="EMBL/GenBank/DDBJ databases">
        <authorList>
            <person name="Zhang T."/>
        </authorList>
    </citation>
    <scope>NUCLEOTIDE SEQUENCE</scope>
    <source>
        <strain evidence="1">HKST-UBA14</strain>
    </source>
</reference>
<dbReference type="EMBL" id="JAGQLK010000135">
    <property type="protein sequence ID" value="MCA9383784.1"/>
    <property type="molecule type" value="Genomic_DNA"/>
</dbReference>
<reference evidence="1" key="2">
    <citation type="journal article" date="2021" name="Microbiome">
        <title>Successional dynamics and alternative stable states in a saline activated sludge microbial community over 9 years.</title>
        <authorList>
            <person name="Wang Y."/>
            <person name="Ye J."/>
            <person name="Ju F."/>
            <person name="Liu L."/>
            <person name="Boyd J.A."/>
            <person name="Deng Y."/>
            <person name="Parks D.H."/>
            <person name="Jiang X."/>
            <person name="Yin X."/>
            <person name="Woodcroft B.J."/>
            <person name="Tyson G.W."/>
            <person name="Hugenholtz P."/>
            <person name="Polz M.F."/>
            <person name="Zhang T."/>
        </authorList>
    </citation>
    <scope>NUCLEOTIDE SEQUENCE</scope>
    <source>
        <strain evidence="1">HKST-UBA14</strain>
    </source>
</reference>
<dbReference type="Proteomes" id="UP000783287">
    <property type="component" value="Unassembled WGS sequence"/>
</dbReference>
<organism evidence="1 2">
    <name type="scientific">Candidatus Dojkabacteria bacterium</name>
    <dbReference type="NCBI Taxonomy" id="2099670"/>
    <lineage>
        <taxon>Bacteria</taxon>
        <taxon>Candidatus Dojkabacteria</taxon>
    </lineage>
</organism>
<comment type="caution">
    <text evidence="1">The sequence shown here is derived from an EMBL/GenBank/DDBJ whole genome shotgun (WGS) entry which is preliminary data.</text>
</comment>
<dbReference type="AlphaFoldDB" id="A0A955L6H7"/>